<organism evidence="2 3">
    <name type="scientific">Curtobacterium salicis</name>
    <dbReference type="NCBI Taxonomy" id="1779862"/>
    <lineage>
        <taxon>Bacteria</taxon>
        <taxon>Bacillati</taxon>
        <taxon>Actinomycetota</taxon>
        <taxon>Actinomycetes</taxon>
        <taxon>Micrococcales</taxon>
        <taxon>Microbacteriaceae</taxon>
        <taxon>Curtobacterium</taxon>
    </lineage>
</organism>
<dbReference type="PANTHER" id="PTHR15020:SF50">
    <property type="entry name" value="UPF0659 PROTEIN YMR090W"/>
    <property type="match status" value="1"/>
</dbReference>
<dbReference type="SUPFAM" id="SSF51735">
    <property type="entry name" value="NAD(P)-binding Rossmann-fold domains"/>
    <property type="match status" value="1"/>
</dbReference>
<dbReference type="PANTHER" id="PTHR15020">
    <property type="entry name" value="FLAVIN REDUCTASE-RELATED"/>
    <property type="match status" value="1"/>
</dbReference>
<dbReference type="Pfam" id="PF13460">
    <property type="entry name" value="NAD_binding_10"/>
    <property type="match status" value="1"/>
</dbReference>
<feature type="domain" description="NAD(P)-binding" evidence="1">
    <location>
        <begin position="7"/>
        <end position="199"/>
    </location>
</feature>
<gene>
    <name evidence="2" type="ORF">E9228_002724</name>
</gene>
<proteinExistence type="predicted"/>
<name>A0ABX0TC85_9MICO</name>
<dbReference type="InterPro" id="IPR016040">
    <property type="entry name" value="NAD(P)-bd_dom"/>
</dbReference>
<evidence type="ECO:0000313" key="3">
    <source>
        <dbReference type="Proteomes" id="UP001318300"/>
    </source>
</evidence>
<accession>A0ABX0TC85</accession>
<comment type="caution">
    <text evidence="2">The sequence shown here is derived from an EMBL/GenBank/DDBJ whole genome shotgun (WGS) entry which is preliminary data.</text>
</comment>
<dbReference type="Proteomes" id="UP001318300">
    <property type="component" value="Unassembled WGS sequence"/>
</dbReference>
<dbReference type="RefSeq" id="WP_166781071.1">
    <property type="nucleotide sequence ID" value="NZ_JAAOYO010000004.1"/>
</dbReference>
<protein>
    <submittedName>
        <fullName evidence="2">Nucleoside-diphosphate-sugar epimerase</fullName>
    </submittedName>
</protein>
<evidence type="ECO:0000313" key="2">
    <source>
        <dbReference type="EMBL" id="NII42066.1"/>
    </source>
</evidence>
<dbReference type="Gene3D" id="3.40.50.720">
    <property type="entry name" value="NAD(P)-binding Rossmann-like Domain"/>
    <property type="match status" value="1"/>
</dbReference>
<evidence type="ECO:0000259" key="1">
    <source>
        <dbReference type="Pfam" id="PF13460"/>
    </source>
</evidence>
<dbReference type="InterPro" id="IPR036291">
    <property type="entry name" value="NAD(P)-bd_dom_sf"/>
</dbReference>
<keyword evidence="3" id="KW-1185">Reference proteome</keyword>
<dbReference type="EMBL" id="JAAOYO010000004">
    <property type="protein sequence ID" value="NII42066.1"/>
    <property type="molecule type" value="Genomic_DNA"/>
</dbReference>
<reference evidence="2 3" key="1">
    <citation type="submission" date="2020-03" db="EMBL/GenBank/DDBJ databases">
        <title>Above-ground endophytic microbial communities from plants in different locations in the United States.</title>
        <authorList>
            <person name="Frank C."/>
        </authorList>
    </citation>
    <scope>NUCLEOTIDE SEQUENCE [LARGE SCALE GENOMIC DNA]</scope>
    <source>
        <strain evidence="2 3">WW7</strain>
    </source>
</reference>
<sequence length="224" mass="23639">MKIAIAGGHGKIALVLERLITEAGHDAIGIVRNPAHVSDVEQTGARALVADLEQLSEEELALRLRGVDAVVFAAGAGPGSGAERKLSVDRDAAVLLAEAAVRLDIDRFVMISAMGADAYDPERAKLPAQNEDDVFQVYLRAKAEADANVRMRRFRWTIVRPGGLLDTPPQGTVTVGRTVPRGSIPRADVAAVVLHALLDDSAVGRQFEVTSGDTPIPAALNALG</sequence>